<evidence type="ECO:0000313" key="1">
    <source>
        <dbReference type="EMBL" id="SDL23626.1"/>
    </source>
</evidence>
<protein>
    <submittedName>
        <fullName evidence="1">Uncharacterized protein</fullName>
    </submittedName>
</protein>
<proteinExistence type="predicted"/>
<reference evidence="1 2" key="1">
    <citation type="submission" date="2016-10" db="EMBL/GenBank/DDBJ databases">
        <authorList>
            <person name="de Groot N.N."/>
        </authorList>
    </citation>
    <scope>NUCLEOTIDE SEQUENCE [LARGE SCALE GENOMIC DNA]</scope>
    <source>
        <strain evidence="1 2">CGMCC 4.6533</strain>
    </source>
</reference>
<dbReference type="Proteomes" id="UP000199202">
    <property type="component" value="Unassembled WGS sequence"/>
</dbReference>
<sequence length="44" mass="4367">MLMLVTSGLYANAATLGPSGPAARSVAAARILIDQHVPAPVPAP</sequence>
<dbReference type="AlphaFoldDB" id="A0A1G9IEU8"/>
<name>A0A1G9IEU8_9ACTN</name>
<accession>A0A1G9IEU8</accession>
<evidence type="ECO:0000313" key="2">
    <source>
        <dbReference type="Proteomes" id="UP000199202"/>
    </source>
</evidence>
<dbReference type="EMBL" id="FNDJ01000023">
    <property type="protein sequence ID" value="SDL23626.1"/>
    <property type="molecule type" value="Genomic_DNA"/>
</dbReference>
<gene>
    <name evidence="1" type="ORF">SAMN05421869_123165</name>
</gene>
<organism evidence="1 2">
    <name type="scientific">Nonomuraea jiangxiensis</name>
    <dbReference type="NCBI Taxonomy" id="633440"/>
    <lineage>
        <taxon>Bacteria</taxon>
        <taxon>Bacillati</taxon>
        <taxon>Actinomycetota</taxon>
        <taxon>Actinomycetes</taxon>
        <taxon>Streptosporangiales</taxon>
        <taxon>Streptosporangiaceae</taxon>
        <taxon>Nonomuraea</taxon>
    </lineage>
</organism>
<dbReference type="RefSeq" id="WP_281250085.1">
    <property type="nucleotide sequence ID" value="NZ_FNDJ01000023.1"/>
</dbReference>
<keyword evidence="2" id="KW-1185">Reference proteome</keyword>